<dbReference type="SUPFAM" id="SSF82185">
    <property type="entry name" value="Histone H3 K4-specific methyltransferase SET7/9 N-terminal domain"/>
    <property type="match status" value="1"/>
</dbReference>
<gene>
    <name evidence="3" type="ORF">KI387_000332</name>
</gene>
<evidence type="ECO:0008006" key="5">
    <source>
        <dbReference type="Google" id="ProtNLM"/>
    </source>
</evidence>
<comment type="caution">
    <text evidence="3">The sequence shown here is derived from an EMBL/GenBank/DDBJ whole genome shotgun (WGS) entry which is preliminary data.</text>
</comment>
<name>A0AA38GRN2_TAXCH</name>
<proteinExistence type="predicted"/>
<feature type="region of interest" description="Disordered" evidence="2">
    <location>
        <begin position="374"/>
        <end position="452"/>
    </location>
</feature>
<feature type="compositionally biased region" description="Basic and acidic residues" evidence="2">
    <location>
        <begin position="374"/>
        <end position="393"/>
    </location>
</feature>
<keyword evidence="4" id="KW-1185">Reference proteome</keyword>
<organism evidence="3 4">
    <name type="scientific">Taxus chinensis</name>
    <name type="common">Chinese yew</name>
    <name type="synonym">Taxus wallichiana var. chinensis</name>
    <dbReference type="NCBI Taxonomy" id="29808"/>
    <lineage>
        <taxon>Eukaryota</taxon>
        <taxon>Viridiplantae</taxon>
        <taxon>Streptophyta</taxon>
        <taxon>Embryophyta</taxon>
        <taxon>Tracheophyta</taxon>
        <taxon>Spermatophyta</taxon>
        <taxon>Pinopsida</taxon>
        <taxon>Pinidae</taxon>
        <taxon>Conifers II</taxon>
        <taxon>Cupressales</taxon>
        <taxon>Taxaceae</taxon>
        <taxon>Taxus</taxon>
    </lineage>
</organism>
<feature type="non-terminal residue" evidence="3">
    <location>
        <position position="524"/>
    </location>
</feature>
<evidence type="ECO:0000313" key="4">
    <source>
        <dbReference type="Proteomes" id="UP000824469"/>
    </source>
</evidence>
<dbReference type="PANTHER" id="PTHR43215:SF13">
    <property type="entry name" value="PROTEIN TIC 100"/>
    <property type="match status" value="1"/>
</dbReference>
<dbReference type="AlphaFoldDB" id="A0AA38GRN2"/>
<evidence type="ECO:0000313" key="3">
    <source>
        <dbReference type="EMBL" id="KAH9328224.1"/>
    </source>
</evidence>
<feature type="non-terminal residue" evidence="3">
    <location>
        <position position="1"/>
    </location>
</feature>
<feature type="compositionally biased region" description="Polar residues" evidence="2">
    <location>
        <begin position="503"/>
        <end position="524"/>
    </location>
</feature>
<dbReference type="Pfam" id="PF02493">
    <property type="entry name" value="MORN"/>
    <property type="match status" value="2"/>
</dbReference>
<dbReference type="InterPro" id="IPR003409">
    <property type="entry name" value="MORN"/>
</dbReference>
<dbReference type="Proteomes" id="UP000824469">
    <property type="component" value="Unassembled WGS sequence"/>
</dbReference>
<feature type="region of interest" description="Disordered" evidence="2">
    <location>
        <begin position="490"/>
        <end position="524"/>
    </location>
</feature>
<accession>A0AA38GRN2</accession>
<keyword evidence="1" id="KW-0677">Repeat</keyword>
<evidence type="ECO:0000256" key="1">
    <source>
        <dbReference type="ARBA" id="ARBA00022737"/>
    </source>
</evidence>
<dbReference type="PANTHER" id="PTHR43215">
    <property type="entry name" value="RADIAL SPOKE HEAD 1 HOMOLOG"/>
    <property type="match status" value="1"/>
</dbReference>
<dbReference type="EMBL" id="JAHRHJ020000001">
    <property type="protein sequence ID" value="KAH9328224.1"/>
    <property type="molecule type" value="Genomic_DNA"/>
</dbReference>
<dbReference type="GO" id="GO:0016020">
    <property type="term" value="C:membrane"/>
    <property type="evidence" value="ECO:0007669"/>
    <property type="project" value="UniProtKB-ARBA"/>
</dbReference>
<feature type="compositionally biased region" description="Acidic residues" evidence="2">
    <location>
        <begin position="394"/>
        <end position="415"/>
    </location>
</feature>
<protein>
    <recommendedName>
        <fullName evidence="5">MORN repeat-containing protein</fullName>
    </recommendedName>
</protein>
<reference evidence="3 4" key="1">
    <citation type="journal article" date="2021" name="Nat. Plants">
        <title>The Taxus genome provides insights into paclitaxel biosynthesis.</title>
        <authorList>
            <person name="Xiong X."/>
            <person name="Gou J."/>
            <person name="Liao Q."/>
            <person name="Li Y."/>
            <person name="Zhou Q."/>
            <person name="Bi G."/>
            <person name="Li C."/>
            <person name="Du R."/>
            <person name="Wang X."/>
            <person name="Sun T."/>
            <person name="Guo L."/>
            <person name="Liang H."/>
            <person name="Lu P."/>
            <person name="Wu Y."/>
            <person name="Zhang Z."/>
            <person name="Ro D.K."/>
            <person name="Shang Y."/>
            <person name="Huang S."/>
            <person name="Yan J."/>
        </authorList>
    </citation>
    <scope>NUCLEOTIDE SEQUENCE [LARGE SCALE GENOMIC DNA]</scope>
    <source>
        <strain evidence="3">Ta-2019</strain>
    </source>
</reference>
<dbReference type="SMART" id="SM00698">
    <property type="entry name" value="MORN"/>
    <property type="match status" value="2"/>
</dbReference>
<evidence type="ECO:0000256" key="2">
    <source>
        <dbReference type="SAM" id="MobiDB-lite"/>
    </source>
</evidence>
<dbReference type="OMA" id="PHACTES"/>
<sequence length="524" mass="60885">YEGEWHQNMMQGHGVLEVDIPDVEPAPDSELAKKMREQGEILKADYMSPEDREWLIMDINDKKLKQPRRHQVYDNPEWIEYFGEMPERGHYRYAGQWKHGRMHGCGVYEVNRRLVWGKFYFGELESDPSDCTADISAMHASLAEVAAAKARMFVNKPDGMVRELKGPYTDPQHPYMYEEEDMWMAPGFINQFYEVPELWQRYVHDVDQEREMWLNSYYKSPLRIPMPSELENWWSKDPEFLVVPDLKDPEKEVLIHVPSNWPINWSEDPEGHVRLFWEPDGDKSPDEFLLPLDFDEFMGENEEEKARIAEDKRKMDLAEKERAKVDAVHQKFATKKNDEEEKRKCADNLLQQLETEENTEGVLDAVEYQVNKKQMHEETAELKAQKKEPKDTPGPDDSEVGPPQDYEEEEEEEDDGDKKPRSFGTVAFAESQCYQRSSGGKMDKNGRSSSQTPTLFASLSMVSKVTVQLNPLVSWLKSKQCMAKMAGSSYLEGRSNDNRKMHSTSSVVSTDYANSINYSPTRNK</sequence>